<reference evidence="3" key="1">
    <citation type="journal article" date="2013" name="Nature">
        <title>Pan genome of the phytoplankton Emiliania underpins its global distribution.</title>
        <authorList>
            <person name="Read B.A."/>
            <person name="Kegel J."/>
            <person name="Klute M.J."/>
            <person name="Kuo A."/>
            <person name="Lefebvre S.C."/>
            <person name="Maumus F."/>
            <person name="Mayer C."/>
            <person name="Miller J."/>
            <person name="Monier A."/>
            <person name="Salamov A."/>
            <person name="Young J."/>
            <person name="Aguilar M."/>
            <person name="Claverie J.M."/>
            <person name="Frickenhaus S."/>
            <person name="Gonzalez K."/>
            <person name="Herman E.K."/>
            <person name="Lin Y.C."/>
            <person name="Napier J."/>
            <person name="Ogata H."/>
            <person name="Sarno A.F."/>
            <person name="Shmutz J."/>
            <person name="Schroeder D."/>
            <person name="de Vargas C."/>
            <person name="Verret F."/>
            <person name="von Dassow P."/>
            <person name="Valentin K."/>
            <person name="Van de Peer Y."/>
            <person name="Wheeler G."/>
            <person name="Dacks J.B."/>
            <person name="Delwiche C.F."/>
            <person name="Dyhrman S.T."/>
            <person name="Glockner G."/>
            <person name="John U."/>
            <person name="Richards T."/>
            <person name="Worden A.Z."/>
            <person name="Zhang X."/>
            <person name="Grigoriev I.V."/>
            <person name="Allen A.E."/>
            <person name="Bidle K."/>
            <person name="Borodovsky M."/>
            <person name="Bowler C."/>
            <person name="Brownlee C."/>
            <person name="Cock J.M."/>
            <person name="Elias M."/>
            <person name="Gladyshev V.N."/>
            <person name="Groth M."/>
            <person name="Guda C."/>
            <person name="Hadaegh A."/>
            <person name="Iglesias-Rodriguez M.D."/>
            <person name="Jenkins J."/>
            <person name="Jones B.M."/>
            <person name="Lawson T."/>
            <person name="Leese F."/>
            <person name="Lindquist E."/>
            <person name="Lobanov A."/>
            <person name="Lomsadze A."/>
            <person name="Malik S.B."/>
            <person name="Marsh M.E."/>
            <person name="Mackinder L."/>
            <person name="Mock T."/>
            <person name="Mueller-Roeber B."/>
            <person name="Pagarete A."/>
            <person name="Parker M."/>
            <person name="Probert I."/>
            <person name="Quesneville H."/>
            <person name="Raines C."/>
            <person name="Rensing S.A."/>
            <person name="Riano-Pachon D.M."/>
            <person name="Richier S."/>
            <person name="Rokitta S."/>
            <person name="Shiraiwa Y."/>
            <person name="Soanes D.M."/>
            <person name="van der Giezen M."/>
            <person name="Wahlund T.M."/>
            <person name="Williams B."/>
            <person name="Wilson W."/>
            <person name="Wolfe G."/>
            <person name="Wurch L.L."/>
        </authorList>
    </citation>
    <scope>NUCLEOTIDE SEQUENCE</scope>
</reference>
<accession>A0A0D3J672</accession>
<dbReference type="HOGENOM" id="CLU_1565811_0_0_1"/>
<keyword evidence="1" id="KW-0732">Signal</keyword>
<feature type="chain" id="PRO_5044291339" description="Pherophorin domain-containing protein" evidence="1">
    <location>
        <begin position="25"/>
        <end position="171"/>
    </location>
</feature>
<dbReference type="Proteomes" id="UP000013827">
    <property type="component" value="Unassembled WGS sequence"/>
</dbReference>
<sequence>MPPQRLLPPLLLLLLCSGPRIAAAADGADWGAALSFAAAFAESALSTQQKVNHSSGHRYSYSFSAASHACSREGVAVGGRPRSASLCAQAAGAASCSSFMYSEPLRSCVCCSRLFPERNDTARARLYSTHEVLDCAEFATPPSAEAHGSLDSTILHGYQYLWWRLKDYLDC</sequence>
<reference evidence="2" key="2">
    <citation type="submission" date="2024-10" db="UniProtKB">
        <authorList>
            <consortium name="EnsemblProtists"/>
        </authorList>
    </citation>
    <scope>IDENTIFICATION</scope>
</reference>
<dbReference type="RefSeq" id="XP_005771436.1">
    <property type="nucleotide sequence ID" value="XM_005771379.1"/>
</dbReference>
<evidence type="ECO:0000313" key="2">
    <source>
        <dbReference type="EnsemblProtists" id="EOD19007"/>
    </source>
</evidence>
<dbReference type="KEGG" id="ehx:EMIHUDRAFT_243411"/>
<protein>
    <recommendedName>
        <fullName evidence="4">Pherophorin domain-containing protein</fullName>
    </recommendedName>
</protein>
<dbReference type="EnsemblProtists" id="EOD19007">
    <property type="protein sequence ID" value="EOD19007"/>
    <property type="gene ID" value="EMIHUDRAFT_243411"/>
</dbReference>
<organism evidence="2 3">
    <name type="scientific">Emiliania huxleyi (strain CCMP1516)</name>
    <dbReference type="NCBI Taxonomy" id="280463"/>
    <lineage>
        <taxon>Eukaryota</taxon>
        <taxon>Haptista</taxon>
        <taxon>Haptophyta</taxon>
        <taxon>Prymnesiophyceae</taxon>
        <taxon>Isochrysidales</taxon>
        <taxon>Noelaerhabdaceae</taxon>
        <taxon>Emiliania</taxon>
    </lineage>
</organism>
<evidence type="ECO:0000313" key="3">
    <source>
        <dbReference type="Proteomes" id="UP000013827"/>
    </source>
</evidence>
<evidence type="ECO:0008006" key="4">
    <source>
        <dbReference type="Google" id="ProtNLM"/>
    </source>
</evidence>
<proteinExistence type="predicted"/>
<dbReference type="AlphaFoldDB" id="A0A0D3J672"/>
<dbReference type="GeneID" id="17264553"/>
<evidence type="ECO:0000256" key="1">
    <source>
        <dbReference type="SAM" id="SignalP"/>
    </source>
</evidence>
<name>A0A0D3J672_EMIH1</name>
<keyword evidence="3" id="KW-1185">Reference proteome</keyword>
<dbReference type="PaxDb" id="2903-EOD19007"/>
<feature type="signal peptide" evidence="1">
    <location>
        <begin position="1"/>
        <end position="24"/>
    </location>
</feature>